<dbReference type="GO" id="GO:0008017">
    <property type="term" value="F:microtubule binding"/>
    <property type="evidence" value="ECO:0007669"/>
    <property type="project" value="TreeGrafter"/>
</dbReference>
<name>A0A4W3HN20_CALMI</name>
<reference evidence="2" key="2">
    <citation type="journal article" date="2007" name="PLoS Biol.">
        <title>Survey sequencing and comparative analysis of the elephant shark (Callorhinchus milii) genome.</title>
        <authorList>
            <person name="Venkatesh B."/>
            <person name="Kirkness E.F."/>
            <person name="Loh Y.H."/>
            <person name="Halpern A.L."/>
            <person name="Lee A.P."/>
            <person name="Johnson J."/>
            <person name="Dandona N."/>
            <person name="Viswanathan L.D."/>
            <person name="Tay A."/>
            <person name="Venter J.C."/>
            <person name="Strausberg R.L."/>
            <person name="Brenner S."/>
        </authorList>
    </citation>
    <scope>NUCLEOTIDE SEQUENCE [LARGE SCALE GENOMIC DNA]</scope>
</reference>
<dbReference type="InParanoid" id="A0A4W3HN20"/>
<dbReference type="AlphaFoldDB" id="A0A4W3HN20"/>
<reference evidence="2" key="3">
    <citation type="journal article" date="2014" name="Nature">
        <title>Elephant shark genome provides unique insights into gnathostome evolution.</title>
        <authorList>
            <consortium name="International Elephant Shark Genome Sequencing Consortium"/>
            <person name="Venkatesh B."/>
            <person name="Lee A.P."/>
            <person name="Ravi V."/>
            <person name="Maurya A.K."/>
            <person name="Lian M.M."/>
            <person name="Swann J.B."/>
            <person name="Ohta Y."/>
            <person name="Flajnik M.F."/>
            <person name="Sutoh Y."/>
            <person name="Kasahara M."/>
            <person name="Hoon S."/>
            <person name="Gangu V."/>
            <person name="Roy S.W."/>
            <person name="Irimia M."/>
            <person name="Korzh V."/>
            <person name="Kondrychyn I."/>
            <person name="Lim Z.W."/>
            <person name="Tay B.H."/>
            <person name="Tohari S."/>
            <person name="Kong K.W."/>
            <person name="Ho S."/>
            <person name="Lorente-Galdos B."/>
            <person name="Quilez J."/>
            <person name="Marques-Bonet T."/>
            <person name="Raney B.J."/>
            <person name="Ingham P.W."/>
            <person name="Tay A."/>
            <person name="Hillier L.W."/>
            <person name="Minx P."/>
            <person name="Boehm T."/>
            <person name="Wilson R.K."/>
            <person name="Brenner S."/>
            <person name="Warren W.C."/>
        </authorList>
    </citation>
    <scope>NUCLEOTIDE SEQUENCE [LARGE SCALE GENOMIC DNA]</scope>
</reference>
<reference evidence="1" key="5">
    <citation type="submission" date="2025-09" db="UniProtKB">
        <authorList>
            <consortium name="Ensembl"/>
        </authorList>
    </citation>
    <scope>IDENTIFICATION</scope>
</reference>
<dbReference type="OMA" id="WRCAVQE"/>
<dbReference type="PANTHER" id="PTHR16151:SF2">
    <property type="entry name" value="HAUS AUGMIN-LIKE COMPLEX SUBUNIT 6"/>
    <property type="match status" value="1"/>
</dbReference>
<sequence length="720" mass="81095">VEMLKNNLFRNRKRFVQTCVFVHNCIYSRNIFEQIVLTTYDRSIIFFNASCFQLNLRFVSSSQLQAMWNVVMDTLSQLERETDAIESIVKGNANRYTLDGTNAAIKVPRRLLLKAEDEMDQIGNLYEAGKLSMRAIIQLCNSSLKLCEKEYHQIGTVKLGAHHDYLKRATKILKCELSEMEDKRYVPYPDDLDEVLDLLPVMPAWSFEAASEEVYKNSVFCSYPVANAIAADSPQSSEPKGMALDKIFESILTDPFVTRAELPRTPENLITDIKMSWRCAVQETEREQEKLLNEMPSSPTTPDDCGEIPILLPEESPTPTSKNVSDWPTNEGNISLNSAEILDTKQSCYNSPDRKKVPSVWSSYCLLDENTSSFEKEVINLGYLLPKTNENGNRNVFPKADVEWRSKAVGSLDNSKGSNICCSGLGSEDIFDYFSSGSTCNYADHELSKEPTMAFKPQMSDSGEDYACKLLKNNLARSLISGNEANPDQCFSFLNLTKSNLNSPIKKEKLSKCVAVEIYKKFAAFENSGSSSSLGTESDLQDTLPWNESQRLSGDGEDGGILQETIPDEHGNESWNSPINVNTDQVNTCGTFKSDLQALQSRYNRLRKTCLGTNTIYGANQEQCLTENAEAVQFDSKDESELGLDDVDYYDNLGSIDKRDSVDKCFFLDQNFLRTPSPVSSQHQIPSLGLFLLNDSVPEDEFYKIQLLESKYRDLLLIYN</sequence>
<dbReference type="STRING" id="7868.ENSCMIP00000016512"/>
<evidence type="ECO:0000313" key="1">
    <source>
        <dbReference type="Ensembl" id="ENSCMIP00000016512.1"/>
    </source>
</evidence>
<proteinExistence type="predicted"/>
<dbReference type="Proteomes" id="UP000314986">
    <property type="component" value="Unassembled WGS sequence"/>
</dbReference>
<protein>
    <submittedName>
        <fullName evidence="1">Uncharacterized protein</fullName>
    </submittedName>
</protein>
<dbReference type="GO" id="GO:0051225">
    <property type="term" value="P:spindle assembly"/>
    <property type="evidence" value="ECO:0007669"/>
    <property type="project" value="InterPro"/>
</dbReference>
<dbReference type="InterPro" id="IPR026797">
    <property type="entry name" value="HAUS_6"/>
</dbReference>
<organism evidence="1 2">
    <name type="scientific">Callorhinchus milii</name>
    <name type="common">Ghost shark</name>
    <dbReference type="NCBI Taxonomy" id="7868"/>
    <lineage>
        <taxon>Eukaryota</taxon>
        <taxon>Metazoa</taxon>
        <taxon>Chordata</taxon>
        <taxon>Craniata</taxon>
        <taxon>Vertebrata</taxon>
        <taxon>Chondrichthyes</taxon>
        <taxon>Holocephali</taxon>
        <taxon>Chimaeriformes</taxon>
        <taxon>Callorhinchidae</taxon>
        <taxon>Callorhinchus</taxon>
    </lineage>
</organism>
<reference evidence="1" key="4">
    <citation type="submission" date="2025-08" db="UniProtKB">
        <authorList>
            <consortium name="Ensembl"/>
        </authorList>
    </citation>
    <scope>IDENTIFICATION</scope>
</reference>
<accession>A0A4W3HN20</accession>
<reference evidence="2" key="1">
    <citation type="journal article" date="2006" name="Science">
        <title>Ancient noncoding elements conserved in the human genome.</title>
        <authorList>
            <person name="Venkatesh B."/>
            <person name="Kirkness E.F."/>
            <person name="Loh Y.H."/>
            <person name="Halpern A.L."/>
            <person name="Lee A.P."/>
            <person name="Johnson J."/>
            <person name="Dandona N."/>
            <person name="Viswanathan L.D."/>
            <person name="Tay A."/>
            <person name="Venter J.C."/>
            <person name="Strausberg R.L."/>
            <person name="Brenner S."/>
        </authorList>
    </citation>
    <scope>NUCLEOTIDE SEQUENCE [LARGE SCALE GENOMIC DNA]</scope>
</reference>
<dbReference type="GO" id="GO:1990498">
    <property type="term" value="C:mitotic spindle microtubule"/>
    <property type="evidence" value="ECO:0007669"/>
    <property type="project" value="TreeGrafter"/>
</dbReference>
<dbReference type="GO" id="GO:0070652">
    <property type="term" value="C:HAUS complex"/>
    <property type="evidence" value="ECO:0007669"/>
    <property type="project" value="InterPro"/>
</dbReference>
<keyword evidence="2" id="KW-1185">Reference proteome</keyword>
<dbReference type="PANTHER" id="PTHR16151">
    <property type="entry name" value="HAUS AUGMIN-LIKE COMPLEX SUBUNIT 6"/>
    <property type="match status" value="1"/>
</dbReference>
<dbReference type="Ensembl" id="ENSCMIT00000016843.1">
    <property type="protein sequence ID" value="ENSCMIP00000016512.1"/>
    <property type="gene ID" value="ENSCMIG00000007958.1"/>
</dbReference>
<evidence type="ECO:0000313" key="2">
    <source>
        <dbReference type="Proteomes" id="UP000314986"/>
    </source>
</evidence>